<protein>
    <submittedName>
        <fullName evidence="1">Uncharacterized protein</fullName>
    </submittedName>
</protein>
<sequence>MPPLCVTLPYPTQATSCPQQAPRYIPSQPSPPYHLPFQHSDTLNSLLPNF</sequence>
<organism evidence="1 2">
    <name type="scientific">Portunus trituberculatus</name>
    <name type="common">Swimming crab</name>
    <name type="synonym">Neptunus trituberculatus</name>
    <dbReference type="NCBI Taxonomy" id="210409"/>
    <lineage>
        <taxon>Eukaryota</taxon>
        <taxon>Metazoa</taxon>
        <taxon>Ecdysozoa</taxon>
        <taxon>Arthropoda</taxon>
        <taxon>Crustacea</taxon>
        <taxon>Multicrustacea</taxon>
        <taxon>Malacostraca</taxon>
        <taxon>Eumalacostraca</taxon>
        <taxon>Eucarida</taxon>
        <taxon>Decapoda</taxon>
        <taxon>Pleocyemata</taxon>
        <taxon>Brachyura</taxon>
        <taxon>Eubrachyura</taxon>
        <taxon>Portunoidea</taxon>
        <taxon>Portunidae</taxon>
        <taxon>Portuninae</taxon>
        <taxon>Portunus</taxon>
    </lineage>
</organism>
<comment type="caution">
    <text evidence="1">The sequence shown here is derived from an EMBL/GenBank/DDBJ whole genome shotgun (WGS) entry which is preliminary data.</text>
</comment>
<dbReference type="AlphaFoldDB" id="A0A5B7H4N5"/>
<gene>
    <name evidence="1" type="ORF">E2C01_057920</name>
</gene>
<accession>A0A5B7H4N5</accession>
<evidence type="ECO:0000313" key="1">
    <source>
        <dbReference type="EMBL" id="MPC63814.1"/>
    </source>
</evidence>
<evidence type="ECO:0000313" key="2">
    <source>
        <dbReference type="Proteomes" id="UP000324222"/>
    </source>
</evidence>
<proteinExistence type="predicted"/>
<keyword evidence="2" id="KW-1185">Reference proteome</keyword>
<reference evidence="1 2" key="1">
    <citation type="submission" date="2019-05" db="EMBL/GenBank/DDBJ databases">
        <title>Another draft genome of Portunus trituberculatus and its Hox gene families provides insights of decapod evolution.</title>
        <authorList>
            <person name="Jeong J.-H."/>
            <person name="Song I."/>
            <person name="Kim S."/>
            <person name="Choi T."/>
            <person name="Kim D."/>
            <person name="Ryu S."/>
            <person name="Kim W."/>
        </authorList>
    </citation>
    <scope>NUCLEOTIDE SEQUENCE [LARGE SCALE GENOMIC DNA]</scope>
    <source>
        <tissue evidence="1">Muscle</tissue>
    </source>
</reference>
<name>A0A5B7H4N5_PORTR</name>
<dbReference type="Proteomes" id="UP000324222">
    <property type="component" value="Unassembled WGS sequence"/>
</dbReference>
<dbReference type="EMBL" id="VSRR010021307">
    <property type="protein sequence ID" value="MPC63814.1"/>
    <property type="molecule type" value="Genomic_DNA"/>
</dbReference>